<name>A0A1E5WLP0_9POAL</name>
<feature type="region of interest" description="Disordered" evidence="1">
    <location>
        <begin position="56"/>
        <end position="126"/>
    </location>
</feature>
<feature type="compositionally biased region" description="Basic and acidic residues" evidence="1">
    <location>
        <begin position="10"/>
        <end position="19"/>
    </location>
</feature>
<sequence>MVRPVPPASHHGESSEPKVIHLTPWDLKLIKQTTTRRASSSPSIRSEGLIKLLKISKDEGAVKDPEPDAKPTPAMKISSPVDSSSEKKLVKTATRCSSRRVRQKTIDSILSENSDKQKQEESDMETTDVYSLGANIDITKIIQSMKRGKRSARQRVKSSEPWVQQLGVLKPRNVARVHRNDQGVGSKKMKRTRRGTRSWRVKNRAAKGKKNAGGEGDASNPSIPANSDEAKGSADKNEIKHLSVPKSDTSSVSKEPSRVPTDDISSEVKDSNGASEISLEQAAILMNNTFLGFTKSKGAVADDLMATTDVVSLYQDKEEFTKFDPAIIPGLDLNDGAEKFDTTTAKSAFVSLCSLCAVSVPDPCVEFAVKVLKDETPLPAAEVSEVDGLFRQMTHRPKSTIAGPSQSSQGRKG</sequence>
<feature type="region of interest" description="Disordered" evidence="1">
    <location>
        <begin position="1"/>
        <end position="20"/>
    </location>
</feature>
<proteinExistence type="predicted"/>
<evidence type="ECO:0000256" key="1">
    <source>
        <dbReference type="SAM" id="MobiDB-lite"/>
    </source>
</evidence>
<dbReference type="OrthoDB" id="621239at2759"/>
<feature type="compositionally biased region" description="Polar residues" evidence="1">
    <location>
        <begin position="402"/>
        <end position="413"/>
    </location>
</feature>
<accession>A0A1E5WLP0</accession>
<feature type="compositionally biased region" description="Basic and acidic residues" evidence="1">
    <location>
        <begin position="228"/>
        <end position="241"/>
    </location>
</feature>
<reference evidence="2 3" key="1">
    <citation type="submission" date="2016-09" db="EMBL/GenBank/DDBJ databases">
        <title>The draft genome of Dichanthelium oligosanthes: A C3 panicoid grass species.</title>
        <authorList>
            <person name="Studer A.J."/>
            <person name="Schnable J.C."/>
            <person name="Brutnell T.P."/>
        </authorList>
    </citation>
    <scope>NUCLEOTIDE SEQUENCE [LARGE SCALE GENOMIC DNA]</scope>
    <source>
        <strain evidence="3">cv. Kellogg 1175</strain>
        <tissue evidence="2">Leaf</tissue>
    </source>
</reference>
<dbReference type="EMBL" id="LWDX02002144">
    <property type="protein sequence ID" value="OEL38335.1"/>
    <property type="molecule type" value="Genomic_DNA"/>
</dbReference>
<keyword evidence="3" id="KW-1185">Reference proteome</keyword>
<feature type="compositionally biased region" description="Basic and acidic residues" evidence="1">
    <location>
        <begin position="255"/>
        <end position="270"/>
    </location>
</feature>
<feature type="region of interest" description="Disordered" evidence="1">
    <location>
        <begin position="174"/>
        <end position="272"/>
    </location>
</feature>
<dbReference type="Proteomes" id="UP000095767">
    <property type="component" value="Unassembled WGS sequence"/>
</dbReference>
<comment type="caution">
    <text evidence="2">The sequence shown here is derived from an EMBL/GenBank/DDBJ whole genome shotgun (WGS) entry which is preliminary data.</text>
</comment>
<feature type="compositionally biased region" description="Basic residues" evidence="1">
    <location>
        <begin position="187"/>
        <end position="210"/>
    </location>
</feature>
<feature type="compositionally biased region" description="Basic and acidic residues" evidence="1">
    <location>
        <begin position="56"/>
        <end position="69"/>
    </location>
</feature>
<dbReference type="AlphaFoldDB" id="A0A1E5WLP0"/>
<feature type="region of interest" description="Disordered" evidence="1">
    <location>
        <begin position="394"/>
        <end position="413"/>
    </location>
</feature>
<dbReference type="STRING" id="888268.A0A1E5WLP0"/>
<organism evidence="2 3">
    <name type="scientific">Dichanthelium oligosanthes</name>
    <dbReference type="NCBI Taxonomy" id="888268"/>
    <lineage>
        <taxon>Eukaryota</taxon>
        <taxon>Viridiplantae</taxon>
        <taxon>Streptophyta</taxon>
        <taxon>Embryophyta</taxon>
        <taxon>Tracheophyta</taxon>
        <taxon>Spermatophyta</taxon>
        <taxon>Magnoliopsida</taxon>
        <taxon>Liliopsida</taxon>
        <taxon>Poales</taxon>
        <taxon>Poaceae</taxon>
        <taxon>PACMAD clade</taxon>
        <taxon>Panicoideae</taxon>
        <taxon>Panicodae</taxon>
        <taxon>Paniceae</taxon>
        <taxon>Dichantheliinae</taxon>
        <taxon>Dichanthelium</taxon>
    </lineage>
</organism>
<protein>
    <submittedName>
        <fullName evidence="2">Uncharacterized protein</fullName>
    </submittedName>
</protein>
<gene>
    <name evidence="2" type="ORF">BAE44_0000644</name>
</gene>
<evidence type="ECO:0000313" key="3">
    <source>
        <dbReference type="Proteomes" id="UP000095767"/>
    </source>
</evidence>
<evidence type="ECO:0000313" key="2">
    <source>
        <dbReference type="EMBL" id="OEL38335.1"/>
    </source>
</evidence>